<proteinExistence type="predicted"/>
<feature type="region of interest" description="Disordered" evidence="1">
    <location>
        <begin position="77"/>
        <end position="98"/>
    </location>
</feature>
<evidence type="ECO:0000313" key="4">
    <source>
        <dbReference type="Proteomes" id="UP000324091"/>
    </source>
</evidence>
<protein>
    <submittedName>
        <fullName evidence="3">Uncharacterized protein</fullName>
    </submittedName>
</protein>
<name>A0A5C6NNL1_9TELE</name>
<dbReference type="Proteomes" id="UP000324091">
    <property type="component" value="Chromosome 19"/>
</dbReference>
<evidence type="ECO:0000256" key="2">
    <source>
        <dbReference type="SAM" id="Phobius"/>
    </source>
</evidence>
<keyword evidence="2" id="KW-0472">Membrane</keyword>
<keyword evidence="4" id="KW-1185">Reference proteome</keyword>
<evidence type="ECO:0000256" key="1">
    <source>
        <dbReference type="SAM" id="MobiDB-lite"/>
    </source>
</evidence>
<dbReference type="AlphaFoldDB" id="A0A5C6NNL1"/>
<feature type="transmembrane region" description="Helical" evidence="2">
    <location>
        <begin position="20"/>
        <end position="37"/>
    </location>
</feature>
<reference evidence="3 4" key="1">
    <citation type="submission" date="2019-04" db="EMBL/GenBank/DDBJ databases">
        <title>Chromosome genome assembly for Takifugu flavidus.</title>
        <authorList>
            <person name="Xiao S."/>
        </authorList>
    </citation>
    <scope>NUCLEOTIDE SEQUENCE [LARGE SCALE GENOMIC DNA]</scope>
    <source>
        <strain evidence="3">HTHZ2018</strain>
        <tissue evidence="3">Muscle</tissue>
    </source>
</reference>
<keyword evidence="2" id="KW-1133">Transmembrane helix</keyword>
<comment type="caution">
    <text evidence="3">The sequence shown here is derived from an EMBL/GenBank/DDBJ whole genome shotgun (WGS) entry which is preliminary data.</text>
</comment>
<dbReference type="EMBL" id="RHFK02000011">
    <property type="protein sequence ID" value="TWW68308.1"/>
    <property type="molecule type" value="Genomic_DNA"/>
</dbReference>
<keyword evidence="2" id="KW-0812">Transmembrane</keyword>
<gene>
    <name evidence="3" type="ORF">D4764_19G0001060</name>
</gene>
<organism evidence="3 4">
    <name type="scientific">Takifugu flavidus</name>
    <name type="common">sansaifugu</name>
    <dbReference type="NCBI Taxonomy" id="433684"/>
    <lineage>
        <taxon>Eukaryota</taxon>
        <taxon>Metazoa</taxon>
        <taxon>Chordata</taxon>
        <taxon>Craniata</taxon>
        <taxon>Vertebrata</taxon>
        <taxon>Euteleostomi</taxon>
        <taxon>Actinopterygii</taxon>
        <taxon>Neopterygii</taxon>
        <taxon>Teleostei</taxon>
        <taxon>Neoteleostei</taxon>
        <taxon>Acanthomorphata</taxon>
        <taxon>Eupercaria</taxon>
        <taxon>Tetraodontiformes</taxon>
        <taxon>Tetradontoidea</taxon>
        <taxon>Tetraodontidae</taxon>
        <taxon>Takifugu</taxon>
    </lineage>
</organism>
<evidence type="ECO:0000313" key="3">
    <source>
        <dbReference type="EMBL" id="TWW68308.1"/>
    </source>
</evidence>
<accession>A0A5C6NNL1</accession>
<sequence>MAPVGMVSMTGWFTAPEVGIISLIVFLILSITLVALCNGCKRSSGNAYDVNSATTDGGAGANGTAGTKSGVTNPDFVTWRNHADMPPSTLDRARAVTN</sequence>